<evidence type="ECO:0000256" key="1">
    <source>
        <dbReference type="SAM" id="MobiDB-lite"/>
    </source>
</evidence>
<feature type="region of interest" description="Disordered" evidence="1">
    <location>
        <begin position="124"/>
        <end position="152"/>
    </location>
</feature>
<proteinExistence type="predicted"/>
<gene>
    <name evidence="2" type="ORF">GIB67_005594</name>
</gene>
<dbReference type="EMBL" id="JACGCM010000779">
    <property type="protein sequence ID" value="KAF6166718.1"/>
    <property type="molecule type" value="Genomic_DNA"/>
</dbReference>
<organism evidence="2 3">
    <name type="scientific">Kingdonia uniflora</name>
    <dbReference type="NCBI Taxonomy" id="39325"/>
    <lineage>
        <taxon>Eukaryota</taxon>
        <taxon>Viridiplantae</taxon>
        <taxon>Streptophyta</taxon>
        <taxon>Embryophyta</taxon>
        <taxon>Tracheophyta</taxon>
        <taxon>Spermatophyta</taxon>
        <taxon>Magnoliopsida</taxon>
        <taxon>Ranunculales</taxon>
        <taxon>Circaeasteraceae</taxon>
        <taxon>Kingdonia</taxon>
    </lineage>
</organism>
<accession>A0A7J7NIJ2</accession>
<sequence length="179" mass="19898">MATFGSAYDDILEIPACAAGTSSSLVRRPRRVNLKAVEQKALDLAKPDPIHLDTQIRSSISQLSVPWKSATEVLKLQKEKVLQREQFKKEKALQKDQFEKEAAVTKKEVEDEAKKAVDIVFAKGNEGAGASTSKPRVGESKEEEVEDLLPHTRYKTHPQEVVIFNEPLQVDASSSRVQS</sequence>
<dbReference type="AlphaFoldDB" id="A0A7J7NIJ2"/>
<dbReference type="Proteomes" id="UP000541444">
    <property type="component" value="Unassembled WGS sequence"/>
</dbReference>
<comment type="caution">
    <text evidence="2">The sequence shown here is derived from an EMBL/GenBank/DDBJ whole genome shotgun (WGS) entry which is preliminary data.</text>
</comment>
<reference evidence="2 3" key="1">
    <citation type="journal article" date="2020" name="IScience">
        <title>Genome Sequencing of the Endangered Kingdonia uniflora (Circaeasteraceae, Ranunculales) Reveals Potential Mechanisms of Evolutionary Specialization.</title>
        <authorList>
            <person name="Sun Y."/>
            <person name="Deng T."/>
            <person name="Zhang A."/>
            <person name="Moore M.J."/>
            <person name="Landis J.B."/>
            <person name="Lin N."/>
            <person name="Zhang H."/>
            <person name="Zhang X."/>
            <person name="Huang J."/>
            <person name="Zhang X."/>
            <person name="Sun H."/>
            <person name="Wang H."/>
        </authorList>
    </citation>
    <scope>NUCLEOTIDE SEQUENCE [LARGE SCALE GENOMIC DNA]</scope>
    <source>
        <strain evidence="2">TB1705</strain>
        <tissue evidence="2">Leaf</tissue>
    </source>
</reference>
<name>A0A7J7NIJ2_9MAGN</name>
<evidence type="ECO:0000313" key="2">
    <source>
        <dbReference type="EMBL" id="KAF6166718.1"/>
    </source>
</evidence>
<evidence type="ECO:0000313" key="3">
    <source>
        <dbReference type="Proteomes" id="UP000541444"/>
    </source>
</evidence>
<keyword evidence="3" id="KW-1185">Reference proteome</keyword>
<protein>
    <submittedName>
        <fullName evidence="2">Uncharacterized protein</fullName>
    </submittedName>
</protein>